<evidence type="ECO:0000313" key="2">
    <source>
        <dbReference type="Proteomes" id="UP000708208"/>
    </source>
</evidence>
<feature type="non-terminal residue" evidence="1">
    <location>
        <position position="1"/>
    </location>
</feature>
<sequence length="86" mass="9797">MEHIDASALMVPHVRHTPAQEVLNVPAPMVGLGLDVVTRKPSVIVFIRSKLVRKTWRKLKKISRRRTRELLVVLTGDSMLCCGRRK</sequence>
<evidence type="ECO:0000313" key="1">
    <source>
        <dbReference type="EMBL" id="CAG7818413.1"/>
    </source>
</evidence>
<dbReference type="EMBL" id="CAJVCH010420281">
    <property type="protein sequence ID" value="CAG7818413.1"/>
    <property type="molecule type" value="Genomic_DNA"/>
</dbReference>
<organism evidence="1 2">
    <name type="scientific">Allacma fusca</name>
    <dbReference type="NCBI Taxonomy" id="39272"/>
    <lineage>
        <taxon>Eukaryota</taxon>
        <taxon>Metazoa</taxon>
        <taxon>Ecdysozoa</taxon>
        <taxon>Arthropoda</taxon>
        <taxon>Hexapoda</taxon>
        <taxon>Collembola</taxon>
        <taxon>Symphypleona</taxon>
        <taxon>Sminthuridae</taxon>
        <taxon>Allacma</taxon>
    </lineage>
</organism>
<protein>
    <submittedName>
        <fullName evidence="1">Uncharacterized protein</fullName>
    </submittedName>
</protein>
<comment type="caution">
    <text evidence="1">The sequence shown here is derived from an EMBL/GenBank/DDBJ whole genome shotgun (WGS) entry which is preliminary data.</text>
</comment>
<dbReference type="AlphaFoldDB" id="A0A8J2PE59"/>
<gene>
    <name evidence="1" type="ORF">AFUS01_LOCUS28919</name>
</gene>
<proteinExistence type="predicted"/>
<accession>A0A8J2PE59</accession>
<name>A0A8J2PE59_9HEXA</name>
<dbReference type="Proteomes" id="UP000708208">
    <property type="component" value="Unassembled WGS sequence"/>
</dbReference>
<reference evidence="1" key="1">
    <citation type="submission" date="2021-06" db="EMBL/GenBank/DDBJ databases">
        <authorList>
            <person name="Hodson N. C."/>
            <person name="Mongue J. A."/>
            <person name="Jaron S. K."/>
        </authorList>
    </citation>
    <scope>NUCLEOTIDE SEQUENCE</scope>
</reference>
<keyword evidence="2" id="KW-1185">Reference proteome</keyword>